<dbReference type="GO" id="GO:0009055">
    <property type="term" value="F:electron transfer activity"/>
    <property type="evidence" value="ECO:0007669"/>
    <property type="project" value="InterPro"/>
</dbReference>
<dbReference type="SUPFAM" id="SSF47175">
    <property type="entry name" value="Cytochromes"/>
    <property type="match status" value="1"/>
</dbReference>
<keyword evidence="3" id="KW-1185">Reference proteome</keyword>
<evidence type="ECO:0000313" key="2">
    <source>
        <dbReference type="EMBL" id="SEA80109.1"/>
    </source>
</evidence>
<dbReference type="GO" id="GO:0005506">
    <property type="term" value="F:iron ion binding"/>
    <property type="evidence" value="ECO:0007669"/>
    <property type="project" value="InterPro"/>
</dbReference>
<dbReference type="RefSeq" id="WP_092350743.1">
    <property type="nucleotide sequence ID" value="NZ_FNQN01000013.1"/>
</dbReference>
<dbReference type="GO" id="GO:0022900">
    <property type="term" value="P:electron transport chain"/>
    <property type="evidence" value="ECO:0007669"/>
    <property type="project" value="InterPro"/>
</dbReference>
<dbReference type="Proteomes" id="UP000199409">
    <property type="component" value="Unassembled WGS sequence"/>
</dbReference>
<dbReference type="InterPro" id="IPR010980">
    <property type="entry name" value="Cyt_c/b562"/>
</dbReference>
<dbReference type="AlphaFoldDB" id="A0A1H4E5P7"/>
<dbReference type="Gene3D" id="1.20.120.10">
    <property type="entry name" value="Cytochrome c/b562"/>
    <property type="match status" value="1"/>
</dbReference>
<name>A0A1H4E5P7_9BACT</name>
<feature type="signal peptide" evidence="1">
    <location>
        <begin position="1"/>
        <end position="23"/>
    </location>
</feature>
<dbReference type="PROSITE" id="PS51009">
    <property type="entry name" value="CYTCII"/>
    <property type="match status" value="1"/>
</dbReference>
<dbReference type="InterPro" id="IPR002321">
    <property type="entry name" value="Cyt_c_II"/>
</dbReference>
<protein>
    <submittedName>
        <fullName evidence="2">Cytochrome C</fullName>
    </submittedName>
</protein>
<reference evidence="2 3" key="1">
    <citation type="submission" date="2016-10" db="EMBL/GenBank/DDBJ databases">
        <authorList>
            <person name="de Groot N.N."/>
        </authorList>
    </citation>
    <scope>NUCLEOTIDE SEQUENCE [LARGE SCALE GENOMIC DNA]</scope>
    <source>
        <strain evidence="2 3">DSM 7343</strain>
    </source>
</reference>
<organism evidence="2 3">
    <name type="scientific">Desulfuromusa kysingii</name>
    <dbReference type="NCBI Taxonomy" id="37625"/>
    <lineage>
        <taxon>Bacteria</taxon>
        <taxon>Pseudomonadati</taxon>
        <taxon>Thermodesulfobacteriota</taxon>
        <taxon>Desulfuromonadia</taxon>
        <taxon>Desulfuromonadales</taxon>
        <taxon>Geopsychrobacteraceae</taxon>
        <taxon>Desulfuromusa</taxon>
    </lineage>
</organism>
<feature type="chain" id="PRO_5011564437" evidence="1">
    <location>
        <begin position="24"/>
        <end position="158"/>
    </location>
</feature>
<sequence length="158" mass="16895">MKKNLAKALIVVTMFFFAGSALAELAAIGPNDKPIQVVLARKCVKNVMMANFLAIKEKLKAGTTDGITLNAHSIASLAVSMPPLYENTYAEVYPIEGSEFKYIGGSMSGYVQASQDTFSQAMALAEFSQSNDIAATQAQADKLLASCKGCHATYRSKI</sequence>
<accession>A0A1H4E5P7</accession>
<evidence type="ECO:0000256" key="1">
    <source>
        <dbReference type="SAM" id="SignalP"/>
    </source>
</evidence>
<dbReference type="GO" id="GO:0020037">
    <property type="term" value="F:heme binding"/>
    <property type="evidence" value="ECO:0007669"/>
    <property type="project" value="InterPro"/>
</dbReference>
<evidence type="ECO:0000313" key="3">
    <source>
        <dbReference type="Proteomes" id="UP000199409"/>
    </source>
</evidence>
<proteinExistence type="predicted"/>
<dbReference type="OrthoDB" id="5372783at2"/>
<keyword evidence="1" id="KW-0732">Signal</keyword>
<dbReference type="Pfam" id="PF01322">
    <property type="entry name" value="Cytochrom_C_2"/>
    <property type="match status" value="1"/>
</dbReference>
<dbReference type="EMBL" id="FNQN01000013">
    <property type="protein sequence ID" value="SEA80109.1"/>
    <property type="molecule type" value="Genomic_DNA"/>
</dbReference>
<gene>
    <name evidence="2" type="ORF">SAMN05660420_03231</name>
</gene>